<dbReference type="CDD" id="cd00035">
    <property type="entry name" value="ChtBD1"/>
    <property type="match status" value="1"/>
</dbReference>
<dbReference type="Pfam" id="PF00187">
    <property type="entry name" value="Chitin_bind_1"/>
    <property type="match status" value="1"/>
</dbReference>
<dbReference type="GO" id="GO:0000272">
    <property type="term" value="P:polysaccharide catabolic process"/>
    <property type="evidence" value="ECO:0007669"/>
    <property type="project" value="UniProtKB-KW"/>
</dbReference>
<dbReference type="PANTHER" id="PTHR45708:SF49">
    <property type="entry name" value="ENDOCHITINASE"/>
    <property type="match status" value="1"/>
</dbReference>
<keyword evidence="10" id="KW-1015">Disulfide bond</keyword>
<feature type="domain" description="Chitin-binding type-1" evidence="14">
    <location>
        <begin position="397"/>
        <end position="452"/>
    </location>
</feature>
<evidence type="ECO:0000256" key="3">
    <source>
        <dbReference type="ARBA" id="ARBA00022669"/>
    </source>
</evidence>
<name>A0A6A6X4I8_9PLEO</name>
<evidence type="ECO:0000259" key="15">
    <source>
        <dbReference type="PROSITE" id="PS51910"/>
    </source>
</evidence>
<evidence type="ECO:0000256" key="1">
    <source>
        <dbReference type="ARBA" id="ARBA00000822"/>
    </source>
</evidence>
<dbReference type="GO" id="GO:0008061">
    <property type="term" value="F:chitin binding"/>
    <property type="evidence" value="ECO:0007669"/>
    <property type="project" value="UniProtKB-UniRule"/>
</dbReference>
<reference evidence="16" key="1">
    <citation type="journal article" date="2020" name="Stud. Mycol.">
        <title>101 Dothideomycetes genomes: a test case for predicting lifestyles and emergence of pathogens.</title>
        <authorList>
            <person name="Haridas S."/>
            <person name="Albert R."/>
            <person name="Binder M."/>
            <person name="Bloem J."/>
            <person name="Labutti K."/>
            <person name="Salamov A."/>
            <person name="Andreopoulos B."/>
            <person name="Baker S."/>
            <person name="Barry K."/>
            <person name="Bills G."/>
            <person name="Bluhm B."/>
            <person name="Cannon C."/>
            <person name="Castanera R."/>
            <person name="Culley D."/>
            <person name="Daum C."/>
            <person name="Ezra D."/>
            <person name="Gonzalez J."/>
            <person name="Henrissat B."/>
            <person name="Kuo A."/>
            <person name="Liang C."/>
            <person name="Lipzen A."/>
            <person name="Lutzoni F."/>
            <person name="Magnuson J."/>
            <person name="Mondo S."/>
            <person name="Nolan M."/>
            <person name="Ohm R."/>
            <person name="Pangilinan J."/>
            <person name="Park H.-J."/>
            <person name="Ramirez L."/>
            <person name="Alfaro M."/>
            <person name="Sun H."/>
            <person name="Tritt A."/>
            <person name="Yoshinaga Y."/>
            <person name="Zwiers L.-H."/>
            <person name="Turgeon B."/>
            <person name="Goodwin S."/>
            <person name="Spatafora J."/>
            <person name="Crous P."/>
            <person name="Grigoriev I."/>
        </authorList>
    </citation>
    <scope>NUCLEOTIDE SEQUENCE</scope>
    <source>
        <strain evidence="16">CBS 109.77</strain>
    </source>
</reference>
<keyword evidence="8" id="KW-0624">Polysaccharide degradation</keyword>
<evidence type="ECO:0000256" key="12">
    <source>
        <dbReference type="SAM" id="MobiDB-lite"/>
    </source>
</evidence>
<feature type="disulfide bond" evidence="10">
    <location>
        <begin position="416"/>
        <end position="430"/>
    </location>
</feature>
<dbReference type="InterPro" id="IPR001579">
    <property type="entry name" value="Glyco_hydro_18_chit_AS"/>
</dbReference>
<dbReference type="EC" id="3.2.1.14" evidence="2"/>
<dbReference type="GO" id="GO:0008843">
    <property type="term" value="F:endochitinase activity"/>
    <property type="evidence" value="ECO:0007669"/>
    <property type="project" value="UniProtKB-EC"/>
</dbReference>
<protein>
    <recommendedName>
        <fullName evidence="2">chitinase</fullName>
        <ecNumber evidence="2">3.2.1.14</ecNumber>
    </recommendedName>
</protein>
<evidence type="ECO:0000256" key="7">
    <source>
        <dbReference type="ARBA" id="ARBA00023295"/>
    </source>
</evidence>
<dbReference type="Gene3D" id="3.20.20.80">
    <property type="entry name" value="Glycosidases"/>
    <property type="match status" value="1"/>
</dbReference>
<dbReference type="EMBL" id="MU002035">
    <property type="protein sequence ID" value="KAF2791151.1"/>
    <property type="molecule type" value="Genomic_DNA"/>
</dbReference>
<dbReference type="PROSITE" id="PS50941">
    <property type="entry name" value="CHIT_BIND_I_2"/>
    <property type="match status" value="1"/>
</dbReference>
<keyword evidence="3 10" id="KW-0147">Chitin-binding</keyword>
<evidence type="ECO:0000313" key="16">
    <source>
        <dbReference type="EMBL" id="KAF2791151.1"/>
    </source>
</evidence>
<dbReference type="InterPro" id="IPR017853">
    <property type="entry name" value="GH"/>
</dbReference>
<dbReference type="PANTHER" id="PTHR45708">
    <property type="entry name" value="ENDOCHITINASE"/>
    <property type="match status" value="1"/>
</dbReference>
<feature type="chain" id="PRO_5025656345" description="chitinase" evidence="13">
    <location>
        <begin position="24"/>
        <end position="452"/>
    </location>
</feature>
<accession>A0A6A6X4I8</accession>
<dbReference type="GO" id="GO:0006032">
    <property type="term" value="P:chitin catabolic process"/>
    <property type="evidence" value="ECO:0007669"/>
    <property type="project" value="UniProtKB-KW"/>
</dbReference>
<dbReference type="InterPro" id="IPR001002">
    <property type="entry name" value="Chitin-bd_1"/>
</dbReference>
<comment type="catalytic activity">
    <reaction evidence="1">
        <text>Random endo-hydrolysis of N-acetyl-beta-D-glucosaminide (1-&gt;4)-beta-linkages in chitin and chitodextrins.</text>
        <dbReference type="EC" id="3.2.1.14"/>
    </reaction>
</comment>
<dbReference type="InterPro" id="IPR045321">
    <property type="entry name" value="Cts1-like"/>
</dbReference>
<evidence type="ECO:0000256" key="11">
    <source>
        <dbReference type="RuleBase" id="RU000489"/>
    </source>
</evidence>
<dbReference type="InterPro" id="IPR050542">
    <property type="entry name" value="Glycosyl_Hydrlase18_Chitinase"/>
</dbReference>
<dbReference type="GO" id="GO:0005576">
    <property type="term" value="C:extracellular region"/>
    <property type="evidence" value="ECO:0007669"/>
    <property type="project" value="TreeGrafter"/>
</dbReference>
<gene>
    <name evidence="16" type="ORF">K505DRAFT_364095</name>
</gene>
<dbReference type="InterPro" id="IPR036861">
    <property type="entry name" value="Endochitinase-like_sf"/>
</dbReference>
<feature type="signal peptide" evidence="13">
    <location>
        <begin position="1"/>
        <end position="23"/>
    </location>
</feature>
<dbReference type="PROSITE" id="PS01095">
    <property type="entry name" value="GH18_1"/>
    <property type="match status" value="1"/>
</dbReference>
<evidence type="ECO:0000256" key="6">
    <source>
        <dbReference type="ARBA" id="ARBA00023277"/>
    </source>
</evidence>
<evidence type="ECO:0000256" key="5">
    <source>
        <dbReference type="ARBA" id="ARBA00023024"/>
    </source>
</evidence>
<dbReference type="AlphaFoldDB" id="A0A6A6X4I8"/>
<comment type="caution">
    <text evidence="10">Lacks conserved residue(s) required for the propagation of feature annotation.</text>
</comment>
<evidence type="ECO:0000256" key="2">
    <source>
        <dbReference type="ARBA" id="ARBA00012729"/>
    </source>
</evidence>
<feature type="region of interest" description="Disordered" evidence="12">
    <location>
        <begin position="367"/>
        <end position="396"/>
    </location>
</feature>
<evidence type="ECO:0000259" key="14">
    <source>
        <dbReference type="PROSITE" id="PS50941"/>
    </source>
</evidence>
<evidence type="ECO:0000256" key="10">
    <source>
        <dbReference type="PROSITE-ProRule" id="PRU00261"/>
    </source>
</evidence>
<dbReference type="Gene3D" id="3.30.60.10">
    <property type="entry name" value="Endochitinase-like"/>
    <property type="match status" value="1"/>
</dbReference>
<dbReference type="CDD" id="cd02877">
    <property type="entry name" value="GH18_hevamine_XipI_class_III"/>
    <property type="match status" value="1"/>
</dbReference>
<evidence type="ECO:0000256" key="13">
    <source>
        <dbReference type="SAM" id="SignalP"/>
    </source>
</evidence>
<keyword evidence="17" id="KW-1185">Reference proteome</keyword>
<sequence>MSSSTFVLAATVAAGLFASTATAAFNAAASNNVAMYWGQGNAQIPLSQVCNDASIDIVNIAFVNQFPLKVGDYPSTNFANACGDATFTKPDGTKSGLLSSCPSIGPGIKECQANGKKVLLSIGGGYPINYTLPSPAVAEYFAEFLWGAFGPSTAAWVNAGKPRPFGDASVDGFDLDIEALINPAPFPDYLFANYDKFVARLKNGLFPSGPGPYYISAAPQCNVPDVRLASAISKSHFDFIFTQFYNTPECSTRAGYNGLSTATTTFTFTKWVDWLKANSLNKNVKLYLGMPAGVDGAPNDTPATLTPTEANALLKFYKNKHADIFGGAMLWEATVSAKNTKCQKGYSSWIKDILLGKFTNEVCPSSSSTIASSTSSRISSTSSSASATPTATKPTPDGTCGGTTGYTCIGYVLGECCSQWGYCGSTTDHCGPFIDCPKLNKQPVIVGVKLCV</sequence>
<dbReference type="InterPro" id="IPR001223">
    <property type="entry name" value="Glyco_hydro18_cat"/>
</dbReference>
<dbReference type="OrthoDB" id="6020543at2759"/>
<keyword evidence="4 11" id="KW-0378">Hydrolase</keyword>
<organism evidence="16 17">
    <name type="scientific">Melanomma pulvis-pyrius CBS 109.77</name>
    <dbReference type="NCBI Taxonomy" id="1314802"/>
    <lineage>
        <taxon>Eukaryota</taxon>
        <taxon>Fungi</taxon>
        <taxon>Dikarya</taxon>
        <taxon>Ascomycota</taxon>
        <taxon>Pezizomycotina</taxon>
        <taxon>Dothideomycetes</taxon>
        <taxon>Pleosporomycetidae</taxon>
        <taxon>Pleosporales</taxon>
        <taxon>Melanommataceae</taxon>
        <taxon>Melanomma</taxon>
    </lineage>
</organism>
<evidence type="ECO:0000256" key="8">
    <source>
        <dbReference type="ARBA" id="ARBA00023326"/>
    </source>
</evidence>
<keyword evidence="7 11" id="KW-0326">Glycosidase</keyword>
<proteinExistence type="inferred from homology"/>
<keyword evidence="13" id="KW-0732">Signal</keyword>
<keyword evidence="5" id="KW-0146">Chitin degradation</keyword>
<dbReference type="PROSITE" id="PS51910">
    <property type="entry name" value="GH18_2"/>
    <property type="match status" value="1"/>
</dbReference>
<evidence type="ECO:0000313" key="17">
    <source>
        <dbReference type="Proteomes" id="UP000799757"/>
    </source>
</evidence>
<dbReference type="Proteomes" id="UP000799757">
    <property type="component" value="Unassembled WGS sequence"/>
</dbReference>
<dbReference type="SUPFAM" id="SSF57016">
    <property type="entry name" value="Plant lectins/antimicrobial peptides"/>
    <property type="match status" value="1"/>
</dbReference>
<feature type="domain" description="GH18" evidence="15">
    <location>
        <begin position="31"/>
        <end position="357"/>
    </location>
</feature>
<evidence type="ECO:0000256" key="9">
    <source>
        <dbReference type="ARBA" id="ARBA00025727"/>
    </source>
</evidence>
<comment type="similarity">
    <text evidence="9">Belongs to the glycosyl hydrolase 18 family. Chitinase class III subfamily.</text>
</comment>
<evidence type="ECO:0000256" key="4">
    <source>
        <dbReference type="ARBA" id="ARBA00022801"/>
    </source>
</evidence>
<dbReference type="Pfam" id="PF00704">
    <property type="entry name" value="Glyco_hydro_18"/>
    <property type="match status" value="1"/>
</dbReference>
<dbReference type="SUPFAM" id="SSF51445">
    <property type="entry name" value="(Trans)glycosidases"/>
    <property type="match status" value="1"/>
</dbReference>
<keyword evidence="6" id="KW-0119">Carbohydrate metabolism</keyword>